<comment type="subcellular location">
    <subcellularLocation>
        <location evidence="1">Cell membrane</location>
        <topology evidence="1">Multi-pass membrane protein</topology>
    </subcellularLocation>
</comment>
<dbReference type="Pfam" id="PF01810">
    <property type="entry name" value="LysE"/>
    <property type="match status" value="1"/>
</dbReference>
<keyword evidence="2" id="KW-1003">Cell membrane</keyword>
<name>A0A382RWU8_9ZZZZ</name>
<dbReference type="GO" id="GO:0015171">
    <property type="term" value="F:amino acid transmembrane transporter activity"/>
    <property type="evidence" value="ECO:0007669"/>
    <property type="project" value="TreeGrafter"/>
</dbReference>
<protein>
    <submittedName>
        <fullName evidence="7">Uncharacterized protein</fullName>
    </submittedName>
</protein>
<keyword evidence="3 6" id="KW-0812">Transmembrane</keyword>
<evidence type="ECO:0000256" key="6">
    <source>
        <dbReference type="SAM" id="Phobius"/>
    </source>
</evidence>
<evidence type="ECO:0000256" key="3">
    <source>
        <dbReference type="ARBA" id="ARBA00022692"/>
    </source>
</evidence>
<keyword evidence="5 6" id="KW-0472">Membrane</keyword>
<evidence type="ECO:0000256" key="2">
    <source>
        <dbReference type="ARBA" id="ARBA00022475"/>
    </source>
</evidence>
<dbReference type="PANTHER" id="PTHR30086:SF20">
    <property type="entry name" value="ARGININE EXPORTER PROTEIN ARGO-RELATED"/>
    <property type="match status" value="1"/>
</dbReference>
<accession>A0A382RWU8</accession>
<keyword evidence="4 6" id="KW-1133">Transmembrane helix</keyword>
<dbReference type="InterPro" id="IPR001123">
    <property type="entry name" value="LeuE-type"/>
</dbReference>
<dbReference type="PANTHER" id="PTHR30086">
    <property type="entry name" value="ARGININE EXPORTER PROTEIN ARGO"/>
    <property type="match status" value="1"/>
</dbReference>
<feature type="transmembrane region" description="Helical" evidence="6">
    <location>
        <begin position="178"/>
        <end position="195"/>
    </location>
</feature>
<proteinExistence type="predicted"/>
<evidence type="ECO:0000313" key="7">
    <source>
        <dbReference type="EMBL" id="SVD01131.1"/>
    </source>
</evidence>
<dbReference type="EMBL" id="UINC01124171">
    <property type="protein sequence ID" value="SVD01131.1"/>
    <property type="molecule type" value="Genomic_DNA"/>
</dbReference>
<dbReference type="GO" id="GO:0033228">
    <property type="term" value="P:cysteine export across plasma membrane"/>
    <property type="evidence" value="ECO:0007669"/>
    <property type="project" value="TreeGrafter"/>
</dbReference>
<feature type="transmembrane region" description="Helical" evidence="6">
    <location>
        <begin position="140"/>
        <end position="166"/>
    </location>
</feature>
<sequence>MHPEIISICLFWFVTAFTPGPNNIVASYSGFNFGVTKTIPHILGVTLGFTALIISLTVGLINIFKLYPLIQEILKYLGTLFLLYLAFKISFSNSGDNSNSENPVKFIETFFFQFLNPKGVIVGIIVVSTYVELGANYLNYSIQVVILALLFALTSITTWTLVGKFLRKFATNEKFIKYFNYVMSLLLLLSIITFYL</sequence>
<dbReference type="GO" id="GO:0005886">
    <property type="term" value="C:plasma membrane"/>
    <property type="evidence" value="ECO:0007669"/>
    <property type="project" value="UniProtKB-SubCell"/>
</dbReference>
<feature type="transmembrane region" description="Helical" evidence="6">
    <location>
        <begin position="73"/>
        <end position="91"/>
    </location>
</feature>
<evidence type="ECO:0000256" key="4">
    <source>
        <dbReference type="ARBA" id="ARBA00022989"/>
    </source>
</evidence>
<feature type="transmembrane region" description="Helical" evidence="6">
    <location>
        <begin position="42"/>
        <end position="61"/>
    </location>
</feature>
<reference evidence="7" key="1">
    <citation type="submission" date="2018-05" db="EMBL/GenBank/DDBJ databases">
        <authorList>
            <person name="Lanie J.A."/>
            <person name="Ng W.-L."/>
            <person name="Kazmierczak K.M."/>
            <person name="Andrzejewski T.M."/>
            <person name="Davidsen T.M."/>
            <person name="Wayne K.J."/>
            <person name="Tettelin H."/>
            <person name="Glass J.I."/>
            <person name="Rusch D."/>
            <person name="Podicherti R."/>
            <person name="Tsui H.-C.T."/>
            <person name="Winkler M.E."/>
        </authorList>
    </citation>
    <scope>NUCLEOTIDE SEQUENCE</scope>
</reference>
<gene>
    <name evidence="7" type="ORF">METZ01_LOCUS353985</name>
</gene>
<evidence type="ECO:0000256" key="5">
    <source>
        <dbReference type="ARBA" id="ARBA00023136"/>
    </source>
</evidence>
<organism evidence="7">
    <name type="scientific">marine metagenome</name>
    <dbReference type="NCBI Taxonomy" id="408172"/>
    <lineage>
        <taxon>unclassified sequences</taxon>
        <taxon>metagenomes</taxon>
        <taxon>ecological metagenomes</taxon>
    </lineage>
</organism>
<dbReference type="AlphaFoldDB" id="A0A382RWU8"/>
<evidence type="ECO:0000256" key="1">
    <source>
        <dbReference type="ARBA" id="ARBA00004651"/>
    </source>
</evidence>